<keyword evidence="1" id="KW-0732">Signal</keyword>
<proteinExistence type="predicted"/>
<reference evidence="2 3" key="1">
    <citation type="submission" date="2018-08" db="EMBL/GenBank/DDBJ databases">
        <title>Chitinophagaceae sp. K23C18032701, a novel bacterium isolated from forest soil.</title>
        <authorList>
            <person name="Wang C."/>
        </authorList>
    </citation>
    <scope>NUCLEOTIDE SEQUENCE [LARGE SCALE GENOMIC DNA]</scope>
    <source>
        <strain evidence="2 3">K23C18032701</strain>
    </source>
</reference>
<comment type="caution">
    <text evidence="2">The sequence shown here is derived from an EMBL/GenBank/DDBJ whole genome shotgun (WGS) entry which is preliminary data.</text>
</comment>
<sequence length="124" mass="14050">MKYLLAAMLSVMLYPAFASPRNHTPTLVRNDSADLRVFVGKYLFPDDSPVRLVEVFLKNDTLCFKSDHDSGAFKRVERDSFEFSTDQYSGKVLFKRNANSGKATDIIIYVADMVLEGKKEENGE</sequence>
<feature type="signal peptide" evidence="1">
    <location>
        <begin position="1"/>
        <end position="18"/>
    </location>
</feature>
<dbReference type="Proteomes" id="UP000261284">
    <property type="component" value="Unassembled WGS sequence"/>
</dbReference>
<dbReference type="RefSeq" id="WP_116848211.1">
    <property type="nucleotide sequence ID" value="NZ_QTJU01000005.1"/>
</dbReference>
<protein>
    <recommendedName>
        <fullName evidence="4">DUF3471 domain-containing protein</fullName>
    </recommendedName>
</protein>
<feature type="chain" id="PRO_5017573318" description="DUF3471 domain-containing protein" evidence="1">
    <location>
        <begin position="19"/>
        <end position="124"/>
    </location>
</feature>
<dbReference type="AlphaFoldDB" id="A0A3E1NHN2"/>
<evidence type="ECO:0008006" key="4">
    <source>
        <dbReference type="Google" id="ProtNLM"/>
    </source>
</evidence>
<name>A0A3E1NHN2_9BACT</name>
<evidence type="ECO:0000313" key="3">
    <source>
        <dbReference type="Proteomes" id="UP000261284"/>
    </source>
</evidence>
<organism evidence="2 3">
    <name type="scientific">Deminuibacter soli</name>
    <dbReference type="NCBI Taxonomy" id="2291815"/>
    <lineage>
        <taxon>Bacteria</taxon>
        <taxon>Pseudomonadati</taxon>
        <taxon>Bacteroidota</taxon>
        <taxon>Chitinophagia</taxon>
        <taxon>Chitinophagales</taxon>
        <taxon>Chitinophagaceae</taxon>
        <taxon>Deminuibacter</taxon>
    </lineage>
</organism>
<evidence type="ECO:0000256" key="1">
    <source>
        <dbReference type="SAM" id="SignalP"/>
    </source>
</evidence>
<accession>A0A3E1NHN2</accession>
<gene>
    <name evidence="2" type="ORF">DXN05_15665</name>
</gene>
<keyword evidence="3" id="KW-1185">Reference proteome</keyword>
<dbReference type="EMBL" id="QTJU01000005">
    <property type="protein sequence ID" value="RFM27453.1"/>
    <property type="molecule type" value="Genomic_DNA"/>
</dbReference>
<evidence type="ECO:0000313" key="2">
    <source>
        <dbReference type="EMBL" id="RFM27453.1"/>
    </source>
</evidence>